<comment type="caution">
    <text evidence="3">The sequence shown here is derived from an EMBL/GenBank/DDBJ whole genome shotgun (WGS) entry which is preliminary data.</text>
</comment>
<keyword evidence="4" id="KW-1185">Reference proteome</keyword>
<feature type="transmembrane region" description="Helical" evidence="2">
    <location>
        <begin position="112"/>
        <end position="135"/>
    </location>
</feature>
<sequence>MGPRRKRRGELSPQAVYYDPRYKRHFYAGLLPPLPAGAVPGLQPQQPPVPIPSVELVPTRRTRRPSILVTGGDRKARREDGEERRISWEDDDGDVSDEDQPRGSSNRFGCSFVACAASVVALLVSLLAFAATLWVSGSIEGAFRESATTTVDDASSTTALTEAMTATDYARRAHAQLDKGAQPPPALAHDAELVRTPRNTSRTTTKDDNSTGDTKEHARTKTTTTRKHAPRTSLRTRRVRRTNNRTTRIG</sequence>
<evidence type="ECO:0000313" key="3">
    <source>
        <dbReference type="EMBL" id="KAK8762495.1"/>
    </source>
</evidence>
<evidence type="ECO:0000313" key="4">
    <source>
        <dbReference type="Proteomes" id="UP001321473"/>
    </source>
</evidence>
<proteinExistence type="predicted"/>
<name>A0AAQ4DJ55_AMBAM</name>
<organism evidence="3 4">
    <name type="scientific">Amblyomma americanum</name>
    <name type="common">Lone star tick</name>
    <dbReference type="NCBI Taxonomy" id="6943"/>
    <lineage>
        <taxon>Eukaryota</taxon>
        <taxon>Metazoa</taxon>
        <taxon>Ecdysozoa</taxon>
        <taxon>Arthropoda</taxon>
        <taxon>Chelicerata</taxon>
        <taxon>Arachnida</taxon>
        <taxon>Acari</taxon>
        <taxon>Parasitiformes</taxon>
        <taxon>Ixodida</taxon>
        <taxon>Ixodoidea</taxon>
        <taxon>Ixodidae</taxon>
        <taxon>Amblyomminae</taxon>
        <taxon>Amblyomma</taxon>
    </lineage>
</organism>
<dbReference type="Proteomes" id="UP001321473">
    <property type="component" value="Unassembled WGS sequence"/>
</dbReference>
<protein>
    <submittedName>
        <fullName evidence="3">Uncharacterized protein</fullName>
    </submittedName>
</protein>
<feature type="compositionally biased region" description="Basic and acidic residues" evidence="1">
    <location>
        <begin position="72"/>
        <end position="88"/>
    </location>
</feature>
<feature type="compositionally biased region" description="Acidic residues" evidence="1">
    <location>
        <begin position="89"/>
        <end position="98"/>
    </location>
</feature>
<reference evidence="3 4" key="1">
    <citation type="journal article" date="2023" name="Arcadia Sci">
        <title>De novo assembly of a long-read Amblyomma americanum tick genome.</title>
        <authorList>
            <person name="Chou S."/>
            <person name="Poskanzer K.E."/>
            <person name="Rollins M."/>
            <person name="Thuy-Boun P.S."/>
        </authorList>
    </citation>
    <scope>NUCLEOTIDE SEQUENCE [LARGE SCALE GENOMIC DNA]</scope>
    <source>
        <strain evidence="3">F_SG_1</strain>
        <tissue evidence="3">Salivary glands</tissue>
    </source>
</reference>
<feature type="region of interest" description="Disordered" evidence="1">
    <location>
        <begin position="178"/>
        <end position="250"/>
    </location>
</feature>
<evidence type="ECO:0000256" key="2">
    <source>
        <dbReference type="SAM" id="Phobius"/>
    </source>
</evidence>
<feature type="region of interest" description="Disordered" evidence="1">
    <location>
        <begin position="37"/>
        <end position="103"/>
    </location>
</feature>
<evidence type="ECO:0000256" key="1">
    <source>
        <dbReference type="SAM" id="MobiDB-lite"/>
    </source>
</evidence>
<dbReference type="EMBL" id="JARKHS020030040">
    <property type="protein sequence ID" value="KAK8762495.1"/>
    <property type="molecule type" value="Genomic_DNA"/>
</dbReference>
<dbReference type="AlphaFoldDB" id="A0AAQ4DJ55"/>
<gene>
    <name evidence="3" type="ORF">V5799_026234</name>
</gene>
<feature type="compositionally biased region" description="Basic residues" evidence="1">
    <location>
        <begin position="220"/>
        <end position="243"/>
    </location>
</feature>
<keyword evidence="2" id="KW-0472">Membrane</keyword>
<feature type="compositionally biased region" description="Basic and acidic residues" evidence="1">
    <location>
        <begin position="204"/>
        <end position="219"/>
    </location>
</feature>
<keyword evidence="2" id="KW-0812">Transmembrane</keyword>
<accession>A0AAQ4DJ55</accession>
<keyword evidence="2" id="KW-1133">Transmembrane helix</keyword>